<dbReference type="CDD" id="cd02511">
    <property type="entry name" value="Beta4Glucosyltransferase"/>
    <property type="match status" value="1"/>
</dbReference>
<dbReference type="PANTHER" id="PTHR43630">
    <property type="entry name" value="POLY-BETA-1,6-N-ACETYL-D-GLUCOSAMINE SYNTHASE"/>
    <property type="match status" value="1"/>
</dbReference>
<dbReference type="RefSeq" id="WP_105862949.1">
    <property type="nucleotide sequence ID" value="NZ_PUEJ01000005.1"/>
</dbReference>
<dbReference type="PANTHER" id="PTHR43630:SF2">
    <property type="entry name" value="GLYCOSYLTRANSFERASE"/>
    <property type="match status" value="1"/>
</dbReference>
<proteinExistence type="inferred from homology"/>
<dbReference type="InterPro" id="IPR001173">
    <property type="entry name" value="Glyco_trans_2-like"/>
</dbReference>
<dbReference type="GO" id="GO:0016740">
    <property type="term" value="F:transferase activity"/>
    <property type="evidence" value="ECO:0007669"/>
    <property type="project" value="UniProtKB-KW"/>
</dbReference>
<evidence type="ECO:0000259" key="2">
    <source>
        <dbReference type="Pfam" id="PF00535"/>
    </source>
</evidence>
<comment type="caution">
    <text evidence="3">The sequence shown here is derived from an EMBL/GenBank/DDBJ whole genome shotgun (WGS) entry which is preliminary data.</text>
</comment>
<dbReference type="EMBL" id="PUEJ01000005">
    <property type="protein sequence ID" value="PRH86718.1"/>
    <property type="molecule type" value="Genomic_DNA"/>
</dbReference>
<keyword evidence="3" id="KW-0808">Transferase</keyword>
<dbReference type="Gene3D" id="3.90.550.10">
    <property type="entry name" value="Spore Coat Polysaccharide Biosynthesis Protein SpsA, Chain A"/>
    <property type="match status" value="1"/>
</dbReference>
<dbReference type="OrthoDB" id="9815923at2"/>
<organism evidence="3 4">
    <name type="scientific">Labrys okinawensis</name>
    <dbReference type="NCBI Taxonomy" id="346911"/>
    <lineage>
        <taxon>Bacteria</taxon>
        <taxon>Pseudomonadati</taxon>
        <taxon>Pseudomonadota</taxon>
        <taxon>Alphaproteobacteria</taxon>
        <taxon>Hyphomicrobiales</taxon>
        <taxon>Xanthobacteraceae</taxon>
        <taxon>Labrys</taxon>
    </lineage>
</organism>
<feature type="domain" description="Glycosyltransferase 2-like" evidence="2">
    <location>
        <begin position="17"/>
        <end position="115"/>
    </location>
</feature>
<evidence type="ECO:0000313" key="4">
    <source>
        <dbReference type="Proteomes" id="UP000237682"/>
    </source>
</evidence>
<dbReference type="AlphaFoldDB" id="A0A2S9QBK6"/>
<dbReference type="Proteomes" id="UP000237682">
    <property type="component" value="Unassembled WGS sequence"/>
</dbReference>
<dbReference type="SUPFAM" id="SSF53448">
    <property type="entry name" value="Nucleotide-diphospho-sugar transferases"/>
    <property type="match status" value="1"/>
</dbReference>
<sequence>MSPPASPSGLPGPPPLSVFIIAFNEADRIGATIEAVRGLTDDLVVVDSGSTDGTQTIAEKLGARVIHNSWPGYGPQKRFAETQCRHNWILNIDADEVVSPQLSAEIRALFAGGEPKADGYEINIAEVFPGEREPHPWGYTLAPVRLYRFDRGRYAESTVHDRVHFSGQPRIARLKGRIHHYSIRSLGDEIAKLNAYTEQQAEDLDKRGKTLGSWRILTEFPLNFLKAYIVRRHFVRGLYGIATATNYAYFRFLRLAKHMERRRLRKLRG</sequence>
<comment type="similarity">
    <text evidence="1">Belongs to the glycosyltransferase 2 family. WaaE/KdtX subfamily.</text>
</comment>
<dbReference type="InterPro" id="IPR029044">
    <property type="entry name" value="Nucleotide-diphossugar_trans"/>
</dbReference>
<evidence type="ECO:0000256" key="1">
    <source>
        <dbReference type="ARBA" id="ARBA00038494"/>
    </source>
</evidence>
<gene>
    <name evidence="3" type="ORF">C5L14_15535</name>
</gene>
<name>A0A2S9QBK6_9HYPH</name>
<keyword evidence="4" id="KW-1185">Reference proteome</keyword>
<accession>A0A2S9QBK6</accession>
<protein>
    <submittedName>
        <fullName evidence="3">Glycosyltransferase family 2 protein</fullName>
    </submittedName>
</protein>
<reference evidence="3 4" key="1">
    <citation type="submission" date="2018-02" db="EMBL/GenBank/DDBJ databases">
        <title>Whole genome sequencing of endophytic bacterium.</title>
        <authorList>
            <person name="Eedara R."/>
            <person name="Podile A.R."/>
        </authorList>
    </citation>
    <scope>NUCLEOTIDE SEQUENCE [LARGE SCALE GENOMIC DNA]</scope>
    <source>
        <strain evidence="3 4">RP1T</strain>
    </source>
</reference>
<dbReference type="Pfam" id="PF00535">
    <property type="entry name" value="Glycos_transf_2"/>
    <property type="match status" value="1"/>
</dbReference>
<evidence type="ECO:0000313" key="3">
    <source>
        <dbReference type="EMBL" id="PRH86718.1"/>
    </source>
</evidence>